<feature type="domain" description="OTU" evidence="2">
    <location>
        <begin position="35"/>
        <end position="160"/>
    </location>
</feature>
<dbReference type="GO" id="GO:0061578">
    <property type="term" value="F:K63-linked deubiquitinase activity"/>
    <property type="evidence" value="ECO:0007669"/>
    <property type="project" value="TreeGrafter"/>
</dbReference>
<gene>
    <name evidence="3" type="ORF">AKO1_010058</name>
</gene>
<dbReference type="InterPro" id="IPR003323">
    <property type="entry name" value="OTU_dom"/>
</dbReference>
<dbReference type="GO" id="GO:0004843">
    <property type="term" value="F:cysteine-type deubiquitinase activity"/>
    <property type="evidence" value="ECO:0007669"/>
    <property type="project" value="TreeGrafter"/>
</dbReference>
<dbReference type="PANTHER" id="PTHR12419">
    <property type="entry name" value="OTU DOMAIN CONTAINING PROTEIN"/>
    <property type="match status" value="1"/>
</dbReference>
<dbReference type="InterPro" id="IPR050704">
    <property type="entry name" value="Peptidase_C85-like"/>
</dbReference>
<comment type="caution">
    <text evidence="3">The sequence shown here is derived from an EMBL/GenBank/DDBJ whole genome shotgun (WGS) entry which is preliminary data.</text>
</comment>
<dbReference type="InterPro" id="IPR038765">
    <property type="entry name" value="Papain-like_cys_pep_sf"/>
</dbReference>
<dbReference type="PANTHER" id="PTHR12419:SF115">
    <property type="entry name" value="PROTEIN OVARIAN TUMOR LOCUS-RELATED"/>
    <property type="match status" value="1"/>
</dbReference>
<dbReference type="Proteomes" id="UP001431209">
    <property type="component" value="Unassembled WGS sequence"/>
</dbReference>
<evidence type="ECO:0000313" key="3">
    <source>
        <dbReference type="EMBL" id="KAL0491909.1"/>
    </source>
</evidence>
<organism evidence="3 4">
    <name type="scientific">Acrasis kona</name>
    <dbReference type="NCBI Taxonomy" id="1008807"/>
    <lineage>
        <taxon>Eukaryota</taxon>
        <taxon>Discoba</taxon>
        <taxon>Heterolobosea</taxon>
        <taxon>Tetramitia</taxon>
        <taxon>Eutetramitia</taxon>
        <taxon>Acrasidae</taxon>
        <taxon>Acrasis</taxon>
    </lineage>
</organism>
<dbReference type="Gene3D" id="3.90.70.80">
    <property type="match status" value="1"/>
</dbReference>
<dbReference type="SUPFAM" id="SSF54001">
    <property type="entry name" value="Cysteine proteinases"/>
    <property type="match status" value="1"/>
</dbReference>
<protein>
    <submittedName>
        <fullName evidence="3">OTU domain-containing protein</fullName>
    </submittedName>
</protein>
<name>A0AAW2ZT45_9EUKA</name>
<feature type="compositionally biased region" description="Basic residues" evidence="1">
    <location>
        <begin position="278"/>
        <end position="295"/>
    </location>
</feature>
<feature type="region of interest" description="Disordered" evidence="1">
    <location>
        <begin position="251"/>
        <end position="295"/>
    </location>
</feature>
<dbReference type="AlphaFoldDB" id="A0AAW2ZT45"/>
<reference evidence="3 4" key="1">
    <citation type="submission" date="2024-03" db="EMBL/GenBank/DDBJ databases">
        <title>The Acrasis kona genome and developmental transcriptomes reveal deep origins of eukaryotic multicellular pathways.</title>
        <authorList>
            <person name="Sheikh S."/>
            <person name="Fu C.-J."/>
            <person name="Brown M.W."/>
            <person name="Baldauf S.L."/>
        </authorList>
    </citation>
    <scope>NUCLEOTIDE SEQUENCE [LARGE SCALE GENOMIC DNA]</scope>
    <source>
        <strain evidence="3 4">ATCC MYA-3509</strain>
    </source>
</reference>
<evidence type="ECO:0000259" key="2">
    <source>
        <dbReference type="PROSITE" id="PS50802"/>
    </source>
</evidence>
<feature type="compositionally biased region" description="Basic and acidic residues" evidence="1">
    <location>
        <begin position="254"/>
        <end position="268"/>
    </location>
</feature>
<dbReference type="EMBL" id="JAOPGA020001884">
    <property type="protein sequence ID" value="KAL0491909.1"/>
    <property type="molecule type" value="Genomic_DNA"/>
</dbReference>
<accession>A0AAW2ZT45</accession>
<dbReference type="GO" id="GO:0016579">
    <property type="term" value="P:protein deubiquitination"/>
    <property type="evidence" value="ECO:0007669"/>
    <property type="project" value="TreeGrafter"/>
</dbReference>
<proteinExistence type="predicted"/>
<keyword evidence="4" id="KW-1185">Reference proteome</keyword>
<evidence type="ECO:0000256" key="1">
    <source>
        <dbReference type="SAM" id="MobiDB-lite"/>
    </source>
</evidence>
<sequence>MTETVDILDVDLDDVLAKTISDEEIADEMLRNKGLRRKPCAKDGSCLFRSISEQLFHSQIYHQDVRRHCVNHIRDNKDLYQFYIVELPFDEYLESMMKDTEWGGQLEVEAIAQCFKCNIRVYSKRGVDAEHTYNGKDVTNPPLIQLCYLNGNHYDSVFTLEFFESCAFLQGMIYDEILPVVFEEDSTSNPEPVYRNVEYDIWKEEVDKRNKEDLEVAMNDGEPLRRTRSGRKYSTFKQTTIFDLFDYMQSDTEDEKKSDDDKDEDYKNKTLTKPFTGVKKRKKRVSTLSNKKKKN</sequence>
<dbReference type="Pfam" id="PF02338">
    <property type="entry name" value="OTU"/>
    <property type="match status" value="1"/>
</dbReference>
<evidence type="ECO:0000313" key="4">
    <source>
        <dbReference type="Proteomes" id="UP001431209"/>
    </source>
</evidence>
<dbReference type="PROSITE" id="PS50802">
    <property type="entry name" value="OTU"/>
    <property type="match status" value="1"/>
</dbReference>